<feature type="compositionally biased region" description="Polar residues" evidence="2">
    <location>
        <begin position="415"/>
        <end position="426"/>
    </location>
</feature>
<dbReference type="InParanoid" id="K1W7B8"/>
<dbReference type="Pfam" id="PF00026">
    <property type="entry name" value="Asp"/>
    <property type="match status" value="1"/>
</dbReference>
<evidence type="ECO:0000259" key="3">
    <source>
        <dbReference type="PROSITE" id="PS51767"/>
    </source>
</evidence>
<evidence type="ECO:0000256" key="1">
    <source>
        <dbReference type="ARBA" id="ARBA00007447"/>
    </source>
</evidence>
<dbReference type="InterPro" id="IPR034164">
    <property type="entry name" value="Pepsin-like_dom"/>
</dbReference>
<dbReference type="GO" id="GO:0004190">
    <property type="term" value="F:aspartic-type endopeptidase activity"/>
    <property type="evidence" value="ECO:0007669"/>
    <property type="project" value="InterPro"/>
</dbReference>
<dbReference type="InterPro" id="IPR021109">
    <property type="entry name" value="Peptidase_aspartic_dom_sf"/>
</dbReference>
<dbReference type="PANTHER" id="PTHR47966:SF51">
    <property type="entry name" value="BETA-SITE APP-CLEAVING ENZYME, ISOFORM A-RELATED"/>
    <property type="match status" value="1"/>
</dbReference>
<keyword evidence="5" id="KW-1185">Reference proteome</keyword>
<dbReference type="CDD" id="cd05471">
    <property type="entry name" value="pepsin_like"/>
    <property type="match status" value="1"/>
</dbReference>
<protein>
    <recommendedName>
        <fullName evidence="3">Peptidase A1 domain-containing protein</fullName>
    </recommendedName>
</protein>
<feature type="domain" description="Peptidase A1" evidence="3">
    <location>
        <begin position="44"/>
        <end position="374"/>
    </location>
</feature>
<dbReference type="Gene3D" id="2.40.70.10">
    <property type="entry name" value="Acid Proteases"/>
    <property type="match status" value="2"/>
</dbReference>
<accession>K1W7B8</accession>
<dbReference type="HOGENOM" id="CLU_621412_0_0_1"/>
<dbReference type="PANTHER" id="PTHR47966">
    <property type="entry name" value="BETA-SITE APP-CLEAVING ENZYME, ISOFORM A-RELATED"/>
    <property type="match status" value="1"/>
</dbReference>
<dbReference type="Proteomes" id="UP000006757">
    <property type="component" value="Unassembled WGS sequence"/>
</dbReference>
<reference evidence="4 5" key="1">
    <citation type="journal article" date="2012" name="Eukaryot. Cell">
        <title>Genome sequence of the Trichosporon asahii environmental strain CBS 8904.</title>
        <authorList>
            <person name="Yang R.Y."/>
            <person name="Li H.T."/>
            <person name="Zhu H."/>
            <person name="Zhou G.P."/>
            <person name="Wang M."/>
            <person name="Wang L."/>
        </authorList>
    </citation>
    <scope>NUCLEOTIDE SEQUENCE [LARGE SCALE GENOMIC DNA]</scope>
    <source>
        <strain evidence="4 5">CBS 8904</strain>
    </source>
</reference>
<evidence type="ECO:0000313" key="4">
    <source>
        <dbReference type="EMBL" id="EKD04778.1"/>
    </source>
</evidence>
<evidence type="ECO:0000313" key="5">
    <source>
        <dbReference type="Proteomes" id="UP000006757"/>
    </source>
</evidence>
<evidence type="ECO:0000256" key="2">
    <source>
        <dbReference type="SAM" id="MobiDB-lite"/>
    </source>
</evidence>
<proteinExistence type="inferred from homology"/>
<dbReference type="GO" id="GO:0006508">
    <property type="term" value="P:proteolysis"/>
    <property type="evidence" value="ECO:0007669"/>
    <property type="project" value="InterPro"/>
</dbReference>
<sequence>MLFPTSTFILAGVVSGSRHALFNRQDGGNGGGTPIDGLSTWFAPSINISIGTPPQTVLASLDLLYGLTRVAQGALNTDESSTFRSTGNVTVMKSQKSSEKVNVPTATDHLAVGDWKVDNAPLWFYTPETREPYQASLGLGWYHPEGQKSDPLWKAWKKPLMGLFLRRAAIQGPIWSQNVSHTPDVGSVSFGSIDEAHTEGELQWITADGLWNVRLDNLTLNGVTANVDLVRRAKPVDVGASYMWPLSDGDWGERLIGITLNQPFVGLPSAMVDGLMSTVPGAAKWNRTSAKYKPETFWSVPCDAKLDFSVTLNGTMFSMAAEDLIMREENGNCTALFSSVVEDGTWKSVPFLGLPFLRTVYSVWDLQNQCIGFSEVKNEGELLNMTTFASPLDNFSTVPVQPTTTGRIYGEKHSSSTTKEPTSNGDSSRVVVSLTLFGASAIIVLVFM</sequence>
<dbReference type="InterPro" id="IPR033121">
    <property type="entry name" value="PEPTIDASE_A1"/>
</dbReference>
<dbReference type="STRING" id="1220162.K1W7B8"/>
<comment type="similarity">
    <text evidence="1">Belongs to the peptidase A1 family.</text>
</comment>
<dbReference type="InterPro" id="IPR001461">
    <property type="entry name" value="Aspartic_peptidase_A1"/>
</dbReference>
<dbReference type="SUPFAM" id="SSF50630">
    <property type="entry name" value="Acid proteases"/>
    <property type="match status" value="1"/>
</dbReference>
<organism evidence="4 5">
    <name type="scientific">Trichosporon asahii var. asahii (strain CBS 8904)</name>
    <name type="common">Yeast</name>
    <dbReference type="NCBI Taxonomy" id="1220162"/>
    <lineage>
        <taxon>Eukaryota</taxon>
        <taxon>Fungi</taxon>
        <taxon>Dikarya</taxon>
        <taxon>Basidiomycota</taxon>
        <taxon>Agaricomycotina</taxon>
        <taxon>Tremellomycetes</taxon>
        <taxon>Trichosporonales</taxon>
        <taxon>Trichosporonaceae</taxon>
        <taxon>Trichosporon</taxon>
    </lineage>
</organism>
<feature type="region of interest" description="Disordered" evidence="2">
    <location>
        <begin position="405"/>
        <end position="426"/>
    </location>
</feature>
<dbReference type="AlphaFoldDB" id="K1W7B8"/>
<name>K1W7B8_TRIAC</name>
<gene>
    <name evidence="4" type="ORF">A1Q2_01008</name>
</gene>
<dbReference type="EMBL" id="AMBO01000191">
    <property type="protein sequence ID" value="EKD04778.1"/>
    <property type="molecule type" value="Genomic_DNA"/>
</dbReference>
<dbReference type="PROSITE" id="PS51767">
    <property type="entry name" value="PEPTIDASE_A1"/>
    <property type="match status" value="1"/>
</dbReference>
<comment type="caution">
    <text evidence="4">The sequence shown here is derived from an EMBL/GenBank/DDBJ whole genome shotgun (WGS) entry which is preliminary data.</text>
</comment>